<evidence type="ECO:0000313" key="1">
    <source>
        <dbReference type="EMBL" id="RCN44320.1"/>
    </source>
</evidence>
<dbReference type="AlphaFoldDB" id="A0A368GMP2"/>
<accession>A0A368GMP2</accession>
<gene>
    <name evidence="1" type="ORF">ANCCAN_09664</name>
</gene>
<name>A0A368GMP2_ANCCA</name>
<dbReference type="Proteomes" id="UP000252519">
    <property type="component" value="Unassembled WGS sequence"/>
</dbReference>
<proteinExistence type="predicted"/>
<dbReference type="EMBL" id="JOJR01000132">
    <property type="protein sequence ID" value="RCN44320.1"/>
    <property type="molecule type" value="Genomic_DNA"/>
</dbReference>
<sequence length="81" mass="8976">MRNLSFNLLCTLADGPTIQQQIAATCSEDVVATKITSLTNTAGERHAGEGIWIRQLKLKSLSKRREQTDEDEFASEVTSHN</sequence>
<reference evidence="1 2" key="1">
    <citation type="submission" date="2014-10" db="EMBL/GenBank/DDBJ databases">
        <title>Draft genome of the hookworm Ancylostoma caninum.</title>
        <authorList>
            <person name="Mitreva M."/>
        </authorList>
    </citation>
    <scope>NUCLEOTIDE SEQUENCE [LARGE SCALE GENOMIC DNA]</scope>
    <source>
        <strain evidence="1 2">Baltimore</strain>
    </source>
</reference>
<evidence type="ECO:0000313" key="2">
    <source>
        <dbReference type="Proteomes" id="UP000252519"/>
    </source>
</evidence>
<dbReference type="OrthoDB" id="5886944at2759"/>
<keyword evidence="2" id="KW-1185">Reference proteome</keyword>
<organism evidence="1 2">
    <name type="scientific">Ancylostoma caninum</name>
    <name type="common">Dog hookworm</name>
    <dbReference type="NCBI Taxonomy" id="29170"/>
    <lineage>
        <taxon>Eukaryota</taxon>
        <taxon>Metazoa</taxon>
        <taxon>Ecdysozoa</taxon>
        <taxon>Nematoda</taxon>
        <taxon>Chromadorea</taxon>
        <taxon>Rhabditida</taxon>
        <taxon>Rhabditina</taxon>
        <taxon>Rhabditomorpha</taxon>
        <taxon>Strongyloidea</taxon>
        <taxon>Ancylostomatidae</taxon>
        <taxon>Ancylostomatinae</taxon>
        <taxon>Ancylostoma</taxon>
    </lineage>
</organism>
<comment type="caution">
    <text evidence="1">The sequence shown here is derived from an EMBL/GenBank/DDBJ whole genome shotgun (WGS) entry which is preliminary data.</text>
</comment>
<protein>
    <submittedName>
        <fullName evidence="1">Uncharacterized protein</fullName>
    </submittedName>
</protein>